<keyword evidence="2" id="KW-1185">Reference proteome</keyword>
<reference evidence="1 2" key="1">
    <citation type="submission" date="2012-05" db="EMBL/GenBank/DDBJ databases">
        <authorList>
            <person name="Harkins D.M."/>
            <person name="Madupu R."/>
            <person name="Durkin A.S."/>
            <person name="Torralba M."/>
            <person name="Methe B."/>
            <person name="Sutton G.G."/>
            <person name="Nelson K.E."/>
        </authorList>
    </citation>
    <scope>NUCLEOTIDE SEQUENCE [LARGE SCALE GENOMIC DNA]</scope>
    <source>
        <strain evidence="1 2">F0489</strain>
    </source>
</reference>
<dbReference type="Proteomes" id="UP000002941">
    <property type="component" value="Unassembled WGS sequence"/>
</dbReference>
<dbReference type="PATRIC" id="fig|1125718.3.peg.708"/>
<gene>
    <name evidence="1" type="ORF">HMPREF1318_0645</name>
</gene>
<comment type="caution">
    <text evidence="1">The sequence shown here is derived from an EMBL/GenBank/DDBJ whole genome shotgun (WGS) entry which is preliminary data.</text>
</comment>
<protein>
    <submittedName>
        <fullName evidence="1">Uncharacterized protein</fullName>
    </submittedName>
</protein>
<dbReference type="AlphaFoldDB" id="J1HMB3"/>
<organism evidence="1 2">
    <name type="scientific">Actinomyces massiliensis F0489</name>
    <dbReference type="NCBI Taxonomy" id="1125718"/>
    <lineage>
        <taxon>Bacteria</taxon>
        <taxon>Bacillati</taxon>
        <taxon>Actinomycetota</taxon>
        <taxon>Actinomycetes</taxon>
        <taxon>Actinomycetales</taxon>
        <taxon>Actinomycetaceae</taxon>
        <taxon>Actinomyces</taxon>
    </lineage>
</organism>
<evidence type="ECO:0000313" key="2">
    <source>
        <dbReference type="Proteomes" id="UP000002941"/>
    </source>
</evidence>
<proteinExistence type="predicted"/>
<evidence type="ECO:0000313" key="1">
    <source>
        <dbReference type="EMBL" id="EJF46708.1"/>
    </source>
</evidence>
<name>J1HMB3_9ACTO</name>
<accession>J1HMB3</accession>
<dbReference type="EMBL" id="AKFT01000050">
    <property type="protein sequence ID" value="EJF46708.1"/>
    <property type="molecule type" value="Genomic_DNA"/>
</dbReference>
<sequence length="91" mass="9425">MALVILPVPGATGSTDVEAAGVKGVVGFNDTACSLTRRTYRAASACSVIVHRYPSDRVELLDLCTSAGFGAAGRRRVQKSDHALQSCSSAV</sequence>